<comment type="subcellular location">
    <subcellularLocation>
        <location evidence="1">Cell membrane</location>
        <topology evidence="1">Multi-pass membrane protein</topology>
    </subcellularLocation>
</comment>
<proteinExistence type="inferred from homology"/>
<keyword evidence="10" id="KW-1185">Reference proteome</keyword>
<dbReference type="PANTHER" id="PTHR40074">
    <property type="entry name" value="O-ACETYLTRANSFERASE WECH"/>
    <property type="match status" value="1"/>
</dbReference>
<evidence type="ECO:0000256" key="3">
    <source>
        <dbReference type="ARBA" id="ARBA00022475"/>
    </source>
</evidence>
<feature type="transmembrane region" description="Helical" evidence="7">
    <location>
        <begin position="296"/>
        <end position="313"/>
    </location>
</feature>
<evidence type="ECO:0000256" key="6">
    <source>
        <dbReference type="ARBA" id="ARBA00023136"/>
    </source>
</evidence>
<dbReference type="InterPro" id="IPR002656">
    <property type="entry name" value="Acyl_transf_3_dom"/>
</dbReference>
<feature type="transmembrane region" description="Helical" evidence="7">
    <location>
        <begin position="269"/>
        <end position="290"/>
    </location>
</feature>
<dbReference type="GO" id="GO:0016746">
    <property type="term" value="F:acyltransferase activity"/>
    <property type="evidence" value="ECO:0007669"/>
    <property type="project" value="UniProtKB-KW"/>
</dbReference>
<keyword evidence="9" id="KW-0012">Acyltransferase</keyword>
<keyword evidence="4 7" id="KW-0812">Transmembrane</keyword>
<keyword evidence="3" id="KW-1003">Cell membrane</keyword>
<accession>A0ABV0KD10</accession>
<evidence type="ECO:0000313" key="9">
    <source>
        <dbReference type="EMBL" id="MEP1056971.1"/>
    </source>
</evidence>
<name>A0ABV0KD10_9CYAN</name>
<dbReference type="PANTHER" id="PTHR40074:SF2">
    <property type="entry name" value="O-ACETYLTRANSFERASE WECH"/>
    <property type="match status" value="1"/>
</dbReference>
<evidence type="ECO:0000313" key="10">
    <source>
        <dbReference type="Proteomes" id="UP001476950"/>
    </source>
</evidence>
<dbReference type="Pfam" id="PF01757">
    <property type="entry name" value="Acyl_transf_3"/>
    <property type="match status" value="1"/>
</dbReference>
<feature type="transmembrane region" description="Helical" evidence="7">
    <location>
        <begin position="115"/>
        <end position="136"/>
    </location>
</feature>
<feature type="transmembrane region" description="Helical" evidence="7">
    <location>
        <begin position="171"/>
        <end position="191"/>
    </location>
</feature>
<feature type="transmembrane region" description="Helical" evidence="7">
    <location>
        <begin position="355"/>
        <end position="376"/>
    </location>
</feature>
<dbReference type="EMBL" id="JAMPLM010000001">
    <property type="protein sequence ID" value="MEP1056971.1"/>
    <property type="molecule type" value="Genomic_DNA"/>
</dbReference>
<evidence type="ECO:0000256" key="4">
    <source>
        <dbReference type="ARBA" id="ARBA00022692"/>
    </source>
</evidence>
<evidence type="ECO:0000256" key="5">
    <source>
        <dbReference type="ARBA" id="ARBA00022989"/>
    </source>
</evidence>
<keyword evidence="6 7" id="KW-0472">Membrane</keyword>
<protein>
    <submittedName>
        <fullName evidence="9">Acyltransferase</fullName>
    </submittedName>
</protein>
<evidence type="ECO:0000256" key="7">
    <source>
        <dbReference type="SAM" id="Phobius"/>
    </source>
</evidence>
<feature type="transmembrane region" description="Helical" evidence="7">
    <location>
        <begin position="236"/>
        <end position="257"/>
    </location>
</feature>
<dbReference type="Proteomes" id="UP001476950">
    <property type="component" value="Unassembled WGS sequence"/>
</dbReference>
<evidence type="ECO:0000259" key="8">
    <source>
        <dbReference type="Pfam" id="PF01757"/>
    </source>
</evidence>
<feature type="transmembrane region" description="Helical" evidence="7">
    <location>
        <begin position="198"/>
        <end position="216"/>
    </location>
</feature>
<feature type="domain" description="Acyltransferase 3" evidence="8">
    <location>
        <begin position="13"/>
        <end position="374"/>
    </location>
</feature>
<feature type="transmembrane region" description="Helical" evidence="7">
    <location>
        <begin position="73"/>
        <end position="95"/>
    </location>
</feature>
<evidence type="ECO:0000256" key="2">
    <source>
        <dbReference type="ARBA" id="ARBA00007400"/>
    </source>
</evidence>
<gene>
    <name evidence="9" type="ORF">NDI38_00885</name>
</gene>
<organism evidence="9 10">
    <name type="scientific">Stenomitos frigidus AS-A4</name>
    <dbReference type="NCBI Taxonomy" id="2933935"/>
    <lineage>
        <taxon>Bacteria</taxon>
        <taxon>Bacillati</taxon>
        <taxon>Cyanobacteriota</taxon>
        <taxon>Cyanophyceae</taxon>
        <taxon>Leptolyngbyales</taxon>
        <taxon>Leptolyngbyaceae</taxon>
        <taxon>Stenomitos</taxon>
    </lineage>
</organism>
<keyword evidence="9" id="KW-0808">Transferase</keyword>
<feature type="transmembrane region" description="Helical" evidence="7">
    <location>
        <begin position="322"/>
        <end position="340"/>
    </location>
</feature>
<keyword evidence="5 7" id="KW-1133">Transmembrane helix</keyword>
<comment type="caution">
    <text evidence="9">The sequence shown here is derived from an EMBL/GenBank/DDBJ whole genome shotgun (WGS) entry which is preliminary data.</text>
</comment>
<sequence>MTNSKMPRSQRLAWLEGIRIFAAVLLLLYHSQLLFTGYAYTPQPTGLADNLRQLVTPVEGAIDPGLLLRLLGISAWFGFQFVDVFVLISGFSLVLSLKGQPLEVGKFLKRRVLRILWPFWTVAWLSYPILWAIGVATQSYIPSLWHTFAGATFPLLFDYGGELLLATSGPWWFVPLILSFTLLFPFLWHLLQRWGAANLLLVSTLLTVAYRAVAIYKFGGHPTYVILDTPTDWHPFLIFLSKLSTFVLGMVVAQLYMQGKGPLFWRSHRALLLGVPVYVLGFVCQFYTAGWVLVDLLLPIGLTLCCMVLFRAIAQPQPMQRVLLWLGAHSYTYFLIHNFVVDRTIRLVVQDDLSLYYWLLPLMVFGTLLLAVLADYASPLLQRLVKGLLRDLDYVLTPTKVPHRRSWSPCVGDTVIYQSKVGWTVLKVEKLLDEREFFLCQISDGQRSLWVNENDLEPAVKWSSLGEVNRNSAFF</sequence>
<dbReference type="RefSeq" id="WP_190453475.1">
    <property type="nucleotide sequence ID" value="NZ_JAMPLM010000001.1"/>
</dbReference>
<comment type="similarity">
    <text evidence="2">Belongs to the acyltransferase 3 family.</text>
</comment>
<evidence type="ECO:0000256" key="1">
    <source>
        <dbReference type="ARBA" id="ARBA00004651"/>
    </source>
</evidence>
<reference evidence="9 10" key="1">
    <citation type="submission" date="2022-04" db="EMBL/GenBank/DDBJ databases">
        <title>Positive selection, recombination, and allopatry shape intraspecific diversity of widespread and dominant cyanobacteria.</title>
        <authorList>
            <person name="Wei J."/>
            <person name="Shu W."/>
            <person name="Hu C."/>
        </authorList>
    </citation>
    <scope>NUCLEOTIDE SEQUENCE [LARGE SCALE GENOMIC DNA]</scope>
    <source>
        <strain evidence="9 10">AS-A4</strain>
    </source>
</reference>